<dbReference type="InterPro" id="IPR005828">
    <property type="entry name" value="MFS_sugar_transport-like"/>
</dbReference>
<dbReference type="Gene3D" id="1.20.1250.20">
    <property type="entry name" value="MFS general substrate transporter like domains"/>
    <property type="match status" value="1"/>
</dbReference>
<dbReference type="Pfam" id="PF00083">
    <property type="entry name" value="Sugar_tr"/>
    <property type="match status" value="1"/>
</dbReference>
<dbReference type="InterPro" id="IPR003663">
    <property type="entry name" value="Sugar/inositol_transpt"/>
</dbReference>
<dbReference type="NCBIfam" id="TIGR00879">
    <property type="entry name" value="SP"/>
    <property type="match status" value="1"/>
</dbReference>
<dbReference type="SUPFAM" id="SSF103473">
    <property type="entry name" value="MFS general substrate transporter"/>
    <property type="match status" value="1"/>
</dbReference>
<dbReference type="EMBL" id="CAJVRL010000049">
    <property type="protein sequence ID" value="CAG8952996.1"/>
    <property type="molecule type" value="Genomic_DNA"/>
</dbReference>
<feature type="transmembrane region" description="Helical" evidence="9">
    <location>
        <begin position="27"/>
        <end position="52"/>
    </location>
</feature>
<comment type="similarity">
    <text evidence="2 7">Belongs to the major facilitator superfamily. Sugar transporter (TC 2.A.1.1) family.</text>
</comment>
<dbReference type="PANTHER" id="PTHR48022">
    <property type="entry name" value="PLASTIDIC GLUCOSE TRANSPORTER 4"/>
    <property type="match status" value="1"/>
</dbReference>
<evidence type="ECO:0000256" key="4">
    <source>
        <dbReference type="ARBA" id="ARBA00022692"/>
    </source>
</evidence>
<dbReference type="PRINTS" id="PR00171">
    <property type="entry name" value="SUGRTRNSPORT"/>
</dbReference>
<dbReference type="PANTHER" id="PTHR48022:SF14">
    <property type="entry name" value="MAJOR FACILITATOR SUPERFAMILY (MFS) PROFILE DOMAIN-CONTAINING PROTEIN-RELATED"/>
    <property type="match status" value="1"/>
</dbReference>
<dbReference type="InterPro" id="IPR036259">
    <property type="entry name" value="MFS_trans_sf"/>
</dbReference>
<feature type="transmembrane region" description="Helical" evidence="9">
    <location>
        <begin position="122"/>
        <end position="147"/>
    </location>
</feature>
<dbReference type="OrthoDB" id="6612291at2759"/>
<keyword evidence="4 9" id="KW-0812">Transmembrane</keyword>
<feature type="transmembrane region" description="Helical" evidence="9">
    <location>
        <begin position="449"/>
        <end position="478"/>
    </location>
</feature>
<feature type="transmembrane region" description="Helical" evidence="9">
    <location>
        <begin position="159"/>
        <end position="180"/>
    </location>
</feature>
<protein>
    <recommendedName>
        <fullName evidence="10">Major facilitator superfamily (MFS) profile domain-containing protein</fullName>
    </recommendedName>
</protein>
<evidence type="ECO:0000256" key="2">
    <source>
        <dbReference type="ARBA" id="ARBA00010992"/>
    </source>
</evidence>
<dbReference type="AlphaFoldDB" id="A0A9N9KTV4"/>
<evidence type="ECO:0000256" key="9">
    <source>
        <dbReference type="SAM" id="Phobius"/>
    </source>
</evidence>
<feature type="transmembrane region" description="Helical" evidence="9">
    <location>
        <begin position="379"/>
        <end position="406"/>
    </location>
</feature>
<feature type="transmembrane region" description="Helical" evidence="9">
    <location>
        <begin position="348"/>
        <end position="367"/>
    </location>
</feature>
<evidence type="ECO:0000256" key="3">
    <source>
        <dbReference type="ARBA" id="ARBA00022448"/>
    </source>
</evidence>
<keyword evidence="6 9" id="KW-0472">Membrane</keyword>
<feature type="region of interest" description="Disordered" evidence="8">
    <location>
        <begin position="502"/>
        <end position="543"/>
    </location>
</feature>
<dbReference type="GO" id="GO:0016020">
    <property type="term" value="C:membrane"/>
    <property type="evidence" value="ECO:0007669"/>
    <property type="project" value="UniProtKB-SubCell"/>
</dbReference>
<feature type="transmembrane region" description="Helical" evidence="9">
    <location>
        <begin position="192"/>
        <end position="215"/>
    </location>
</feature>
<sequence>MASLMGPAAGVAKVVVVPSRASLRLHVLCGFFGLASFMWGYNIGIMATIYVHPGFKRSLRNPDAAHTGLITAIYYLGTWTSYIFISHPLSDSLGRRYAASSGVFVVCLGAALQAGARGSGAFAMMVCGRIVCGMGVAVISTSVPMYQSEIAPARQRGRYVVMNHIGLVAGLAFAFWVGYWMSAWKTPQGNYYGWRLSILVQFIPALTFIIGVFFVPETPRWLIEKGHYTRAQSSLAYLRDALPESDIVSIEFESIKANVDEHRNTAEEKWTALFTHRPLFNRLWRAALLQFMAQMCGNTAMKYYLPSIFASLGIEHRITLLIGGIESTLKIGCTIVEMLIIDRVGRRTTLVIGCVVMGIALLVNGALPQAFPNNTNTVADYTCIVFIFFYTFGYSIGFGPAAWVYGSEIFPTNVRARGLNFAASGGAIGSIIAAQTWPVGMDRIGSRTYFIFMSVNFVSAAVSFASFLFFMSIIVLAYPETKRRSLEDMDALFGDYHPSHGITAGDGDGAREENGDAYGDDNSMGRESVVVGGKGVGGDRDSN</sequence>
<evidence type="ECO:0000256" key="6">
    <source>
        <dbReference type="ARBA" id="ARBA00023136"/>
    </source>
</evidence>
<evidence type="ECO:0000256" key="1">
    <source>
        <dbReference type="ARBA" id="ARBA00004141"/>
    </source>
</evidence>
<dbReference type="GO" id="GO:0005351">
    <property type="term" value="F:carbohydrate:proton symporter activity"/>
    <property type="evidence" value="ECO:0007669"/>
    <property type="project" value="TreeGrafter"/>
</dbReference>
<accession>A0A9N9KTV4</accession>
<evidence type="ECO:0000259" key="10">
    <source>
        <dbReference type="PROSITE" id="PS50850"/>
    </source>
</evidence>
<comment type="subcellular location">
    <subcellularLocation>
        <location evidence="1">Membrane</location>
        <topology evidence="1">Multi-pass membrane protein</topology>
    </subcellularLocation>
</comment>
<evidence type="ECO:0000313" key="11">
    <source>
        <dbReference type="EMBL" id="CAG8952996.1"/>
    </source>
</evidence>
<evidence type="ECO:0000256" key="7">
    <source>
        <dbReference type="RuleBase" id="RU003346"/>
    </source>
</evidence>
<evidence type="ECO:0000256" key="5">
    <source>
        <dbReference type="ARBA" id="ARBA00022989"/>
    </source>
</evidence>
<feature type="domain" description="Major facilitator superfamily (MFS) profile" evidence="10">
    <location>
        <begin position="28"/>
        <end position="483"/>
    </location>
</feature>
<name>A0A9N9KTV4_9HELO</name>
<evidence type="ECO:0000313" key="12">
    <source>
        <dbReference type="Proteomes" id="UP000696280"/>
    </source>
</evidence>
<evidence type="ECO:0000256" key="8">
    <source>
        <dbReference type="SAM" id="MobiDB-lite"/>
    </source>
</evidence>
<organism evidence="11 12">
    <name type="scientific">Hymenoscyphus fraxineus</name>
    <dbReference type="NCBI Taxonomy" id="746836"/>
    <lineage>
        <taxon>Eukaryota</taxon>
        <taxon>Fungi</taxon>
        <taxon>Dikarya</taxon>
        <taxon>Ascomycota</taxon>
        <taxon>Pezizomycotina</taxon>
        <taxon>Leotiomycetes</taxon>
        <taxon>Helotiales</taxon>
        <taxon>Helotiaceae</taxon>
        <taxon>Hymenoscyphus</taxon>
    </lineage>
</organism>
<dbReference type="InterPro" id="IPR050360">
    <property type="entry name" value="MFS_Sugar_Transporters"/>
</dbReference>
<feature type="transmembrane region" description="Helical" evidence="9">
    <location>
        <begin position="97"/>
        <end position="116"/>
    </location>
</feature>
<keyword evidence="3 7" id="KW-0813">Transport</keyword>
<dbReference type="Proteomes" id="UP000696280">
    <property type="component" value="Unassembled WGS sequence"/>
</dbReference>
<feature type="transmembrane region" description="Helical" evidence="9">
    <location>
        <begin position="64"/>
        <end position="85"/>
    </location>
</feature>
<dbReference type="InterPro" id="IPR020846">
    <property type="entry name" value="MFS_dom"/>
</dbReference>
<dbReference type="PROSITE" id="PS50850">
    <property type="entry name" value="MFS"/>
    <property type="match status" value="1"/>
</dbReference>
<feature type="transmembrane region" description="Helical" evidence="9">
    <location>
        <begin position="418"/>
        <end position="437"/>
    </location>
</feature>
<keyword evidence="5 9" id="KW-1133">Transmembrane helix</keyword>
<comment type="caution">
    <text evidence="11">The sequence shown here is derived from an EMBL/GenBank/DDBJ whole genome shotgun (WGS) entry which is preliminary data.</text>
</comment>
<gene>
    <name evidence="11" type="ORF">HYFRA_00003186</name>
</gene>
<reference evidence="11" key="1">
    <citation type="submission" date="2021-07" db="EMBL/GenBank/DDBJ databases">
        <authorList>
            <person name="Durling M."/>
        </authorList>
    </citation>
    <scope>NUCLEOTIDE SEQUENCE</scope>
</reference>
<keyword evidence="12" id="KW-1185">Reference proteome</keyword>
<proteinExistence type="inferred from homology"/>
<dbReference type="FunFam" id="1.20.1250.20:FF:000134">
    <property type="entry name" value="MFS sugar transporter protein"/>
    <property type="match status" value="1"/>
</dbReference>